<dbReference type="WBParaSite" id="JU765_v2.g15617.t1">
    <property type="protein sequence ID" value="JU765_v2.g15617.t1"/>
    <property type="gene ID" value="JU765_v2.g15617"/>
</dbReference>
<accession>A0AC34QEJ1</accession>
<sequence length="346" mass="39935">MAPRTVKKTLAAGKGLLPEFNDNDKAIFDYEILVPLVNVNEEGFPEDKDLYKTIDTTKKPYPNGYGKPLELVFGKKFQMPIMETCLKTMLVDEISQFDIDKKDALALPMVASKLRNISRAEVDKNYKDEHHHHCAAMGPIKTGYPELDDFMNNPSPIRLIIHLKQYIPADQYKADSWQMNDETKLRTVDQLKEEGNRLFKEKEFVLATEKYREALTILDTLLLKEKPGDTEWTELDKKNIPLYLNLSQCYLNLNRFYEARGAAEEALKRDPGNEKALYRRAKSKIGTWDLDEAEEDLIEMARKHPESKTLAQKELEIVHRKKLEKKQSDKSVYKAMFTANASGENK</sequence>
<protein>
    <submittedName>
        <fullName evidence="2">Uncharacterized protein</fullName>
    </submittedName>
</protein>
<name>A0AC34QEJ1_9BILA</name>
<evidence type="ECO:0000313" key="2">
    <source>
        <dbReference type="WBParaSite" id="JU765_v2.g15617.t1"/>
    </source>
</evidence>
<evidence type="ECO:0000313" key="1">
    <source>
        <dbReference type="Proteomes" id="UP000887576"/>
    </source>
</evidence>
<proteinExistence type="predicted"/>
<reference evidence="2" key="1">
    <citation type="submission" date="2022-11" db="UniProtKB">
        <authorList>
            <consortium name="WormBaseParasite"/>
        </authorList>
    </citation>
    <scope>IDENTIFICATION</scope>
</reference>
<dbReference type="Proteomes" id="UP000887576">
    <property type="component" value="Unplaced"/>
</dbReference>
<organism evidence="1 2">
    <name type="scientific">Panagrolaimus sp. JU765</name>
    <dbReference type="NCBI Taxonomy" id="591449"/>
    <lineage>
        <taxon>Eukaryota</taxon>
        <taxon>Metazoa</taxon>
        <taxon>Ecdysozoa</taxon>
        <taxon>Nematoda</taxon>
        <taxon>Chromadorea</taxon>
        <taxon>Rhabditida</taxon>
        <taxon>Tylenchina</taxon>
        <taxon>Panagrolaimomorpha</taxon>
        <taxon>Panagrolaimoidea</taxon>
        <taxon>Panagrolaimidae</taxon>
        <taxon>Panagrolaimus</taxon>
    </lineage>
</organism>